<accession>D7BED9</accession>
<dbReference type="RefSeq" id="WP_013157753.1">
    <property type="nucleotide sequence ID" value="NC_014212.1"/>
</dbReference>
<gene>
    <name evidence="3" type="ordered locus">Mesil_1288</name>
</gene>
<feature type="domain" description="Transcription factor zinc-finger" evidence="2">
    <location>
        <begin position="5"/>
        <end position="43"/>
    </location>
</feature>
<dbReference type="AlphaFoldDB" id="D7BED9"/>
<proteinExistence type="predicted"/>
<dbReference type="InterPro" id="IPR027392">
    <property type="entry name" value="TF_Znf"/>
</dbReference>
<organism evidence="3 4">
    <name type="scientific">Allomeiothermus silvanus (strain ATCC 700542 / DSM 9946 / NBRC 106475 / NCIMB 13440 / VI-R2)</name>
    <name type="common">Thermus silvanus</name>
    <dbReference type="NCBI Taxonomy" id="526227"/>
    <lineage>
        <taxon>Bacteria</taxon>
        <taxon>Thermotogati</taxon>
        <taxon>Deinococcota</taxon>
        <taxon>Deinococci</taxon>
        <taxon>Thermales</taxon>
        <taxon>Thermaceae</taxon>
        <taxon>Allomeiothermus</taxon>
    </lineage>
</organism>
<dbReference type="Pfam" id="PF13453">
    <property type="entry name" value="Zn_ribbon_TFIIB"/>
    <property type="match status" value="1"/>
</dbReference>
<dbReference type="OrthoDB" id="9814037at2"/>
<dbReference type="HOGENOM" id="CLU_147819_0_1_0"/>
<protein>
    <recommendedName>
        <fullName evidence="2">Transcription factor zinc-finger domain-containing protein</fullName>
    </recommendedName>
</protein>
<dbReference type="EMBL" id="CP002042">
    <property type="protein sequence ID" value="ADH63182.1"/>
    <property type="molecule type" value="Genomic_DNA"/>
</dbReference>
<dbReference type="KEGG" id="msv:Mesil_1288"/>
<evidence type="ECO:0000313" key="3">
    <source>
        <dbReference type="EMBL" id="ADH63182.1"/>
    </source>
</evidence>
<feature type="compositionally biased region" description="Basic and acidic residues" evidence="1">
    <location>
        <begin position="76"/>
        <end position="89"/>
    </location>
</feature>
<name>D7BED9_ALLS1</name>
<reference evidence="3 4" key="1">
    <citation type="journal article" date="2010" name="Stand. Genomic Sci.">
        <title>Complete genome sequence of Meiothermus silvanus type strain (VI-R2).</title>
        <authorList>
            <person name="Sikorski J."/>
            <person name="Tindall B.J."/>
            <person name="Lowry S."/>
            <person name="Lucas S."/>
            <person name="Nolan M."/>
            <person name="Copeland A."/>
            <person name="Glavina Del Rio T."/>
            <person name="Tice H."/>
            <person name="Cheng J.F."/>
            <person name="Han C."/>
            <person name="Pitluck S."/>
            <person name="Liolios K."/>
            <person name="Ivanova N."/>
            <person name="Mavromatis K."/>
            <person name="Mikhailova N."/>
            <person name="Pati A."/>
            <person name="Goodwin L."/>
            <person name="Chen A."/>
            <person name="Palaniappan K."/>
            <person name="Land M."/>
            <person name="Hauser L."/>
            <person name="Chang Y.J."/>
            <person name="Jeffries C.D."/>
            <person name="Rohde M."/>
            <person name="Goker M."/>
            <person name="Woyke T."/>
            <person name="Bristow J."/>
            <person name="Eisen J.A."/>
            <person name="Markowitz V."/>
            <person name="Hugenholtz P."/>
            <person name="Kyrpides N.C."/>
            <person name="Klenk H.P."/>
            <person name="Lapidus A."/>
        </authorList>
    </citation>
    <scope>NUCLEOTIDE SEQUENCE [LARGE SCALE GENOMIC DNA]</scope>
    <source>
        <strain evidence="4">ATCC 700542 / DSM 9946 / VI-R2</strain>
    </source>
</reference>
<dbReference type="Proteomes" id="UP000001916">
    <property type="component" value="Chromosome"/>
</dbReference>
<keyword evidence="4" id="KW-1185">Reference proteome</keyword>
<evidence type="ECO:0000259" key="2">
    <source>
        <dbReference type="Pfam" id="PF13453"/>
    </source>
</evidence>
<sequence>MPLLTCPNDNTPMQVVQRGGVELDICPTCRGVWLDRGELEKLLGQLRTVEREYEDELAGYRPQGQPAQPPYAKPRNPYDTDHGYDEDGYKRKKKSKLSQLFDIFD</sequence>
<evidence type="ECO:0000313" key="4">
    <source>
        <dbReference type="Proteomes" id="UP000001916"/>
    </source>
</evidence>
<feature type="region of interest" description="Disordered" evidence="1">
    <location>
        <begin position="58"/>
        <end position="91"/>
    </location>
</feature>
<dbReference type="eggNOG" id="COG3809">
    <property type="taxonomic scope" value="Bacteria"/>
</dbReference>
<evidence type="ECO:0000256" key="1">
    <source>
        <dbReference type="SAM" id="MobiDB-lite"/>
    </source>
</evidence>